<proteinExistence type="predicted"/>
<dbReference type="EMBL" id="FOEV01000001">
    <property type="protein sequence ID" value="SEP60188.1"/>
    <property type="molecule type" value="Genomic_DNA"/>
</dbReference>
<name>A0A9X8QHH9_9PSED</name>
<sequence length="210" mass="23929">MPLQNRVNPWGDLQAVDARGVWMGNRGRLHDESKRITRQFEIKRWISCALSFKGYKRELMSPDSYTELFFMDEATAYAAGHRPCAECRREAYKRFKATWATCFPEQQNPSAETIDRMLHASRLNADGSKRTWRALVNDLPDGALIEIDGQCLLLWQGRQWQWFFTGYQPAAQPLPAESEVTVLTPEPIVKLFAAGLSKTLQVAVSHPDVA</sequence>
<dbReference type="RefSeq" id="WP_074821193.1">
    <property type="nucleotide sequence ID" value="NZ_FOEV01000001.1"/>
</dbReference>
<organism evidence="1 2">
    <name type="scientific">Pseudomonas lutea</name>
    <dbReference type="NCBI Taxonomy" id="243924"/>
    <lineage>
        <taxon>Bacteria</taxon>
        <taxon>Pseudomonadati</taxon>
        <taxon>Pseudomonadota</taxon>
        <taxon>Gammaproteobacteria</taxon>
        <taxon>Pseudomonadales</taxon>
        <taxon>Pseudomonadaceae</taxon>
        <taxon>Pseudomonas</taxon>
    </lineage>
</organism>
<protein>
    <submittedName>
        <fullName evidence="1">Uncharacterized protein</fullName>
    </submittedName>
</protein>
<reference evidence="1 2" key="1">
    <citation type="submission" date="2016-10" db="EMBL/GenBank/DDBJ databases">
        <authorList>
            <person name="Varghese N."/>
            <person name="Submissions S."/>
        </authorList>
    </citation>
    <scope>NUCLEOTIDE SEQUENCE [LARGE SCALE GENOMIC DNA]</scope>
    <source>
        <strain evidence="1 2">LMG 21974</strain>
    </source>
</reference>
<dbReference type="Proteomes" id="UP000183210">
    <property type="component" value="Unassembled WGS sequence"/>
</dbReference>
<accession>A0A9X8QHH9</accession>
<evidence type="ECO:0000313" key="2">
    <source>
        <dbReference type="Proteomes" id="UP000183210"/>
    </source>
</evidence>
<comment type="caution">
    <text evidence="1">The sequence shown here is derived from an EMBL/GenBank/DDBJ whole genome shotgun (WGS) entry which is preliminary data.</text>
</comment>
<dbReference type="GeneID" id="300265241"/>
<gene>
    <name evidence="1" type="ORF">SAMN05216409_101238</name>
</gene>
<dbReference type="AlphaFoldDB" id="A0A9X8QHH9"/>
<evidence type="ECO:0000313" key="1">
    <source>
        <dbReference type="EMBL" id="SEP60188.1"/>
    </source>
</evidence>